<evidence type="ECO:0000313" key="2">
    <source>
        <dbReference type="EMBL" id="KAK5605577.1"/>
    </source>
</evidence>
<evidence type="ECO:0000313" key="3">
    <source>
        <dbReference type="Proteomes" id="UP001311232"/>
    </source>
</evidence>
<evidence type="ECO:0000256" key="1">
    <source>
        <dbReference type="SAM" id="MobiDB-lite"/>
    </source>
</evidence>
<organism evidence="2 3">
    <name type="scientific">Crenichthys baileyi</name>
    <name type="common">White River springfish</name>
    <dbReference type="NCBI Taxonomy" id="28760"/>
    <lineage>
        <taxon>Eukaryota</taxon>
        <taxon>Metazoa</taxon>
        <taxon>Chordata</taxon>
        <taxon>Craniata</taxon>
        <taxon>Vertebrata</taxon>
        <taxon>Euteleostomi</taxon>
        <taxon>Actinopterygii</taxon>
        <taxon>Neopterygii</taxon>
        <taxon>Teleostei</taxon>
        <taxon>Neoteleostei</taxon>
        <taxon>Acanthomorphata</taxon>
        <taxon>Ovalentaria</taxon>
        <taxon>Atherinomorphae</taxon>
        <taxon>Cyprinodontiformes</taxon>
        <taxon>Goodeidae</taxon>
        <taxon>Crenichthys</taxon>
    </lineage>
</organism>
<dbReference type="EMBL" id="JAHHUM010002210">
    <property type="protein sequence ID" value="KAK5605577.1"/>
    <property type="molecule type" value="Genomic_DNA"/>
</dbReference>
<accession>A0AAV9R9H4</accession>
<feature type="compositionally biased region" description="Basic and acidic residues" evidence="1">
    <location>
        <begin position="1"/>
        <end position="12"/>
    </location>
</feature>
<reference evidence="2 3" key="1">
    <citation type="submission" date="2021-06" db="EMBL/GenBank/DDBJ databases">
        <authorList>
            <person name="Palmer J.M."/>
        </authorList>
    </citation>
    <scope>NUCLEOTIDE SEQUENCE [LARGE SCALE GENOMIC DNA]</scope>
    <source>
        <strain evidence="2 3">MEX-2019</strain>
        <tissue evidence="2">Muscle</tissue>
    </source>
</reference>
<gene>
    <name evidence="2" type="ORF">CRENBAI_010015</name>
</gene>
<protein>
    <submittedName>
        <fullName evidence="2">Uncharacterized protein</fullName>
    </submittedName>
</protein>
<comment type="caution">
    <text evidence="2">The sequence shown here is derived from an EMBL/GenBank/DDBJ whole genome shotgun (WGS) entry which is preliminary data.</text>
</comment>
<name>A0AAV9R9H4_9TELE</name>
<proteinExistence type="predicted"/>
<feature type="region of interest" description="Disordered" evidence="1">
    <location>
        <begin position="1"/>
        <end position="21"/>
    </location>
</feature>
<keyword evidence="3" id="KW-1185">Reference proteome</keyword>
<dbReference type="Proteomes" id="UP001311232">
    <property type="component" value="Unassembled WGS sequence"/>
</dbReference>
<sequence>MWSCERYEEHLKPASPPPPATAKLIQPPFAQGGLRCLDLLGRAHTHALTESNTRRGAALQKLPAGTKFKASHGNKTCLDRR</sequence>
<dbReference type="AlphaFoldDB" id="A0AAV9R9H4"/>